<dbReference type="PANTHER" id="PTHR30614">
    <property type="entry name" value="MEMBRANE COMPONENT OF AMINO ACID ABC TRANSPORTER"/>
    <property type="match status" value="1"/>
</dbReference>
<dbReference type="InterPro" id="IPR014342">
    <property type="entry name" value="Ectoine_EhuC"/>
</dbReference>
<sequence>MDWLSLDLLPPLLKGLKITLLLTVISIVVAFCFALLAGLGRLSRFAIVRAIMSTYVEIFRGTSLLIQLFWIYFALPMLLDVRLSAMTAAVIALGLNYGAYGSEVVRSSILAVPKGQIEASTALNMTPYQRMRRVIFPQAWVMMLPGFGNLQIELLKGTSLVYLITLADVTYQGMTLRSFDISRTPAILAWLLILYFIASYTLTLIVRLSERKVVKGRG</sequence>
<dbReference type="RefSeq" id="WP_115995568.1">
    <property type="nucleotide sequence ID" value="NZ_QRDY01000028.1"/>
</dbReference>
<keyword evidence="5" id="KW-0029">Amino-acid transport</keyword>
<keyword evidence="3" id="KW-1003">Cell membrane</keyword>
<evidence type="ECO:0000256" key="5">
    <source>
        <dbReference type="ARBA" id="ARBA00022970"/>
    </source>
</evidence>
<keyword evidence="6 8" id="KW-1133">Transmembrane helix</keyword>
<feature type="transmembrane region" description="Helical" evidence="8">
    <location>
        <begin position="20"/>
        <end position="42"/>
    </location>
</feature>
<keyword evidence="7 8" id="KW-0472">Membrane</keyword>
<dbReference type="PROSITE" id="PS50928">
    <property type="entry name" value="ABC_TM1"/>
    <property type="match status" value="1"/>
</dbReference>
<dbReference type="Gene3D" id="1.10.3720.10">
    <property type="entry name" value="MetI-like"/>
    <property type="match status" value="1"/>
</dbReference>
<comment type="subcellular location">
    <subcellularLocation>
        <location evidence="1 8">Cell membrane</location>
        <topology evidence="1 8">Multi-pass membrane protein</topology>
    </subcellularLocation>
</comment>
<keyword evidence="2 8" id="KW-0813">Transport</keyword>
<evidence type="ECO:0000256" key="6">
    <source>
        <dbReference type="ARBA" id="ARBA00022989"/>
    </source>
</evidence>
<reference evidence="10 11" key="1">
    <citation type="submission" date="2018-07" db="EMBL/GenBank/DDBJ databases">
        <title>Genomic Encyclopedia of Type Strains, Phase III (KMG-III): the genomes of soil and plant-associated and newly described type strains.</title>
        <authorList>
            <person name="Whitman W."/>
        </authorList>
    </citation>
    <scope>NUCLEOTIDE SEQUENCE [LARGE SCALE GENOMIC DNA]</scope>
    <source>
        <strain evidence="10 11">CECT 8236</strain>
    </source>
</reference>
<evidence type="ECO:0000313" key="11">
    <source>
        <dbReference type="Proteomes" id="UP000256869"/>
    </source>
</evidence>
<evidence type="ECO:0000256" key="7">
    <source>
        <dbReference type="ARBA" id="ARBA00023136"/>
    </source>
</evidence>
<dbReference type="InterPro" id="IPR035906">
    <property type="entry name" value="MetI-like_sf"/>
</dbReference>
<feature type="transmembrane region" description="Helical" evidence="8">
    <location>
        <begin position="187"/>
        <end position="208"/>
    </location>
</feature>
<dbReference type="InterPro" id="IPR010065">
    <property type="entry name" value="AA_ABC_transptr_permease_3TM"/>
</dbReference>
<dbReference type="Proteomes" id="UP000256869">
    <property type="component" value="Unassembled WGS sequence"/>
</dbReference>
<keyword evidence="11" id="KW-1185">Reference proteome</keyword>
<dbReference type="CDD" id="cd06261">
    <property type="entry name" value="TM_PBP2"/>
    <property type="match status" value="1"/>
</dbReference>
<comment type="caution">
    <text evidence="10">The sequence shown here is derived from an EMBL/GenBank/DDBJ whole genome shotgun (WGS) entry which is preliminary data.</text>
</comment>
<dbReference type="NCBIfam" id="TIGR01726">
    <property type="entry name" value="HEQRo_perm_3TM"/>
    <property type="match status" value="1"/>
</dbReference>
<evidence type="ECO:0000256" key="2">
    <source>
        <dbReference type="ARBA" id="ARBA00022448"/>
    </source>
</evidence>
<evidence type="ECO:0000256" key="4">
    <source>
        <dbReference type="ARBA" id="ARBA00022692"/>
    </source>
</evidence>
<evidence type="ECO:0000259" key="9">
    <source>
        <dbReference type="PROSITE" id="PS50928"/>
    </source>
</evidence>
<dbReference type="GO" id="GO:0006865">
    <property type="term" value="P:amino acid transport"/>
    <property type="evidence" value="ECO:0007669"/>
    <property type="project" value="UniProtKB-KW"/>
</dbReference>
<dbReference type="InterPro" id="IPR043429">
    <property type="entry name" value="ArtM/GltK/GlnP/TcyL/YhdX-like"/>
</dbReference>
<feature type="transmembrane region" description="Helical" evidence="8">
    <location>
        <begin position="81"/>
        <end position="100"/>
    </location>
</feature>
<dbReference type="OrthoDB" id="9805999at2"/>
<comment type="similarity">
    <text evidence="8">Belongs to the binding-protein-dependent transport system permease family.</text>
</comment>
<evidence type="ECO:0000256" key="8">
    <source>
        <dbReference type="RuleBase" id="RU363032"/>
    </source>
</evidence>
<evidence type="ECO:0000313" key="10">
    <source>
        <dbReference type="EMBL" id="RED52983.1"/>
    </source>
</evidence>
<feature type="transmembrane region" description="Helical" evidence="8">
    <location>
        <begin position="54"/>
        <end position="75"/>
    </location>
</feature>
<accession>A0A3D9HTZ0</accession>
<protein>
    <submittedName>
        <fullName evidence="10">Amino acid ABC transporter membrane protein 1 (PAAT family)</fullName>
    </submittedName>
</protein>
<dbReference type="NCBIfam" id="TIGR03004">
    <property type="entry name" value="ectoine_ehuC"/>
    <property type="match status" value="1"/>
</dbReference>
<evidence type="ECO:0000256" key="1">
    <source>
        <dbReference type="ARBA" id="ARBA00004651"/>
    </source>
</evidence>
<dbReference type="InterPro" id="IPR000515">
    <property type="entry name" value="MetI-like"/>
</dbReference>
<feature type="domain" description="ABC transmembrane type-1" evidence="9">
    <location>
        <begin position="16"/>
        <end position="206"/>
    </location>
</feature>
<dbReference type="Pfam" id="PF00528">
    <property type="entry name" value="BPD_transp_1"/>
    <property type="match status" value="1"/>
</dbReference>
<dbReference type="GO" id="GO:0022857">
    <property type="term" value="F:transmembrane transporter activity"/>
    <property type="evidence" value="ECO:0007669"/>
    <property type="project" value="InterPro"/>
</dbReference>
<gene>
    <name evidence="10" type="ORF">DFP95_12842</name>
</gene>
<name>A0A3D9HTZ0_9BACL</name>
<dbReference type="SUPFAM" id="SSF161098">
    <property type="entry name" value="MetI-like"/>
    <property type="match status" value="1"/>
</dbReference>
<organism evidence="10 11">
    <name type="scientific">Cohnella lupini</name>
    <dbReference type="NCBI Taxonomy" id="1294267"/>
    <lineage>
        <taxon>Bacteria</taxon>
        <taxon>Bacillati</taxon>
        <taxon>Bacillota</taxon>
        <taxon>Bacilli</taxon>
        <taxon>Bacillales</taxon>
        <taxon>Paenibacillaceae</taxon>
        <taxon>Cohnella</taxon>
    </lineage>
</organism>
<dbReference type="GO" id="GO:0043190">
    <property type="term" value="C:ATP-binding cassette (ABC) transporter complex"/>
    <property type="evidence" value="ECO:0007669"/>
    <property type="project" value="InterPro"/>
</dbReference>
<dbReference type="AlphaFoldDB" id="A0A3D9HTZ0"/>
<dbReference type="EMBL" id="QRDY01000028">
    <property type="protein sequence ID" value="RED52983.1"/>
    <property type="molecule type" value="Genomic_DNA"/>
</dbReference>
<evidence type="ECO:0000256" key="3">
    <source>
        <dbReference type="ARBA" id="ARBA00022475"/>
    </source>
</evidence>
<feature type="transmembrane region" description="Helical" evidence="8">
    <location>
        <begin position="134"/>
        <end position="152"/>
    </location>
</feature>
<dbReference type="PANTHER" id="PTHR30614:SF0">
    <property type="entry name" value="L-CYSTINE TRANSPORT SYSTEM PERMEASE PROTEIN TCYL"/>
    <property type="match status" value="1"/>
</dbReference>
<proteinExistence type="inferred from homology"/>
<keyword evidence="4 8" id="KW-0812">Transmembrane</keyword>